<evidence type="ECO:0000256" key="1">
    <source>
        <dbReference type="SAM" id="MobiDB-lite"/>
    </source>
</evidence>
<protein>
    <submittedName>
        <fullName evidence="2">Uncharacterized protein</fullName>
    </submittedName>
</protein>
<gene>
    <name evidence="2" type="ORF">JMJ35_002302</name>
</gene>
<sequence length="357" mass="39003">MEPSPPPARSPVKLLHAAAVRVLSALALRDPSLTKPAGQLKLWGAGFFEDSPLGLDQVLVNEKVAYAPMRDCIMQFLVTILAYGEQLCKALFDGDNSLRALEEEIVVIFELEELLDMVVEGRQDAADGPIDSSEIATVVQRLFALSPSIRRARQLQSLQMQETAGACVEGNQDHTGYTTNSTSTETPVGNLCRRLEAVAEIIREYDRTAASKGTGAQVYLPAFDKERKELVDCYQGRCNSSWHSIEKSVVRVKENEARLTSALDDFISHSTEGPEPDEIIAIINLTRHDCYTIPTSKPGAATAFSPQQKSSHCLPSTKSSLRGHSELQARSSGASEKRFVAHDSPTPPSSDTIYSLD</sequence>
<name>A0AA39R4W3_9LECA</name>
<comment type="caution">
    <text evidence="2">The sequence shown here is derived from an EMBL/GenBank/DDBJ whole genome shotgun (WGS) entry which is preliminary data.</text>
</comment>
<organism evidence="2 3">
    <name type="scientific">Cladonia borealis</name>
    <dbReference type="NCBI Taxonomy" id="184061"/>
    <lineage>
        <taxon>Eukaryota</taxon>
        <taxon>Fungi</taxon>
        <taxon>Dikarya</taxon>
        <taxon>Ascomycota</taxon>
        <taxon>Pezizomycotina</taxon>
        <taxon>Lecanoromycetes</taxon>
        <taxon>OSLEUM clade</taxon>
        <taxon>Lecanoromycetidae</taxon>
        <taxon>Lecanorales</taxon>
        <taxon>Lecanorineae</taxon>
        <taxon>Cladoniaceae</taxon>
        <taxon>Cladonia</taxon>
    </lineage>
</organism>
<dbReference type="Proteomes" id="UP001166286">
    <property type="component" value="Unassembled WGS sequence"/>
</dbReference>
<dbReference type="AlphaFoldDB" id="A0AA39R4W3"/>
<keyword evidence="3" id="KW-1185">Reference proteome</keyword>
<feature type="compositionally biased region" description="Polar residues" evidence="1">
    <location>
        <begin position="304"/>
        <end position="334"/>
    </location>
</feature>
<reference evidence="2" key="1">
    <citation type="submission" date="2023-03" db="EMBL/GenBank/DDBJ databases">
        <title>Complete genome of Cladonia borealis.</title>
        <authorList>
            <person name="Park H."/>
        </authorList>
    </citation>
    <scope>NUCLEOTIDE SEQUENCE</scope>
    <source>
        <strain evidence="2">ANT050790</strain>
    </source>
</reference>
<evidence type="ECO:0000313" key="2">
    <source>
        <dbReference type="EMBL" id="KAK0514923.1"/>
    </source>
</evidence>
<evidence type="ECO:0000313" key="3">
    <source>
        <dbReference type="Proteomes" id="UP001166286"/>
    </source>
</evidence>
<proteinExistence type="predicted"/>
<accession>A0AA39R4W3</accession>
<feature type="region of interest" description="Disordered" evidence="1">
    <location>
        <begin position="301"/>
        <end position="357"/>
    </location>
</feature>
<dbReference type="EMBL" id="JAFEKC020000004">
    <property type="protein sequence ID" value="KAK0514923.1"/>
    <property type="molecule type" value="Genomic_DNA"/>
</dbReference>